<organism evidence="2 3">
    <name type="scientific">Streptomyces enissocaesilis</name>
    <dbReference type="NCBI Taxonomy" id="332589"/>
    <lineage>
        <taxon>Bacteria</taxon>
        <taxon>Bacillati</taxon>
        <taxon>Actinomycetota</taxon>
        <taxon>Actinomycetes</taxon>
        <taxon>Kitasatosporales</taxon>
        <taxon>Streptomycetaceae</taxon>
        <taxon>Streptomyces</taxon>
        <taxon>Streptomyces rochei group</taxon>
    </lineage>
</organism>
<name>A0ABN3X333_9ACTN</name>
<feature type="region of interest" description="Disordered" evidence="1">
    <location>
        <begin position="1"/>
        <end position="57"/>
    </location>
</feature>
<evidence type="ECO:0000256" key="1">
    <source>
        <dbReference type="SAM" id="MobiDB-lite"/>
    </source>
</evidence>
<reference evidence="2 3" key="1">
    <citation type="journal article" date="2019" name="Int. J. Syst. Evol. Microbiol.">
        <title>The Global Catalogue of Microorganisms (GCM) 10K type strain sequencing project: providing services to taxonomists for standard genome sequencing and annotation.</title>
        <authorList>
            <consortium name="The Broad Institute Genomics Platform"/>
            <consortium name="The Broad Institute Genome Sequencing Center for Infectious Disease"/>
            <person name="Wu L."/>
            <person name="Ma J."/>
        </authorList>
    </citation>
    <scope>NUCLEOTIDE SEQUENCE [LARGE SCALE GENOMIC DNA]</scope>
    <source>
        <strain evidence="2 3">JCM 9088</strain>
    </source>
</reference>
<proteinExistence type="predicted"/>
<feature type="compositionally biased region" description="Basic and acidic residues" evidence="1">
    <location>
        <begin position="7"/>
        <end position="17"/>
    </location>
</feature>
<sequence>MGGALHDGIRVEARDPVRAASGTGSFSPVREQEAPAPPDGASCPAGDAADARVRRLR</sequence>
<gene>
    <name evidence="2" type="ORF">GCM10010446_17930</name>
</gene>
<keyword evidence="3" id="KW-1185">Reference proteome</keyword>
<evidence type="ECO:0000313" key="2">
    <source>
        <dbReference type="EMBL" id="GAA2933549.1"/>
    </source>
</evidence>
<accession>A0ABN3X333</accession>
<protein>
    <submittedName>
        <fullName evidence="2">Uncharacterized protein</fullName>
    </submittedName>
</protein>
<dbReference type="Proteomes" id="UP001500403">
    <property type="component" value="Unassembled WGS sequence"/>
</dbReference>
<dbReference type="EMBL" id="BAAAUD010000018">
    <property type="protein sequence ID" value="GAA2933549.1"/>
    <property type="molecule type" value="Genomic_DNA"/>
</dbReference>
<comment type="caution">
    <text evidence="2">The sequence shown here is derived from an EMBL/GenBank/DDBJ whole genome shotgun (WGS) entry which is preliminary data.</text>
</comment>
<evidence type="ECO:0000313" key="3">
    <source>
        <dbReference type="Proteomes" id="UP001500403"/>
    </source>
</evidence>